<keyword evidence="2" id="KW-0820">tRNA-binding</keyword>
<dbReference type="STRING" id="706434.HMPREF9429_01573"/>
<dbReference type="Pfam" id="PF05636">
    <property type="entry name" value="HIGH_NTase1"/>
    <property type="match status" value="1"/>
</dbReference>
<keyword evidence="2" id="KW-0067">ATP-binding</keyword>
<feature type="binding site" evidence="2">
    <location>
        <position position="226"/>
    </location>
    <ligand>
        <name>ATP</name>
        <dbReference type="ChEBI" id="CHEBI:30616"/>
    </ligand>
</feature>
<dbReference type="InterPro" id="IPR014729">
    <property type="entry name" value="Rossmann-like_a/b/a_fold"/>
</dbReference>
<comment type="catalytic activity">
    <reaction evidence="2">
        <text>cytidine(34) in elongator tRNA(Met) + acetate + ATP = N(4)-acetylcytidine(34) in elongator tRNA(Met) + AMP + diphosphate</text>
        <dbReference type="Rhea" id="RHEA:58144"/>
        <dbReference type="Rhea" id="RHEA-COMP:10693"/>
        <dbReference type="Rhea" id="RHEA-COMP:10694"/>
        <dbReference type="ChEBI" id="CHEBI:30089"/>
        <dbReference type="ChEBI" id="CHEBI:30616"/>
        <dbReference type="ChEBI" id="CHEBI:33019"/>
        <dbReference type="ChEBI" id="CHEBI:74900"/>
        <dbReference type="ChEBI" id="CHEBI:82748"/>
        <dbReference type="ChEBI" id="CHEBI:456215"/>
    </reaction>
</comment>
<dbReference type="Gene3D" id="3.40.50.620">
    <property type="entry name" value="HUPs"/>
    <property type="match status" value="1"/>
</dbReference>
<feature type="binding site" evidence="2">
    <location>
        <position position="201"/>
    </location>
    <ligand>
        <name>ATP</name>
        <dbReference type="ChEBI" id="CHEBI:30616"/>
    </ligand>
</feature>
<feature type="binding site" evidence="2">
    <location>
        <begin position="48"/>
        <end position="61"/>
    </location>
    <ligand>
        <name>ATP</name>
        <dbReference type="ChEBI" id="CHEBI:30616"/>
    </ligand>
</feature>
<dbReference type="eggNOG" id="COG1323">
    <property type="taxonomic scope" value="Bacteria"/>
</dbReference>
<comment type="similarity">
    <text evidence="2">Belongs to the TmcAL family.</text>
</comment>
<evidence type="ECO:0000313" key="4">
    <source>
        <dbReference type="Proteomes" id="UP000003195"/>
    </source>
</evidence>
<dbReference type="PANTHER" id="PTHR37825">
    <property type="entry name" value="TRNA(MET) CYTIDINE ACETATE LIGASE"/>
    <property type="match status" value="1"/>
</dbReference>
<gene>
    <name evidence="2" type="primary">tmcAL</name>
    <name evidence="3" type="ORF">HMPREF9429_01573</name>
</gene>
<dbReference type="HOGENOM" id="CLU_038915_0_1_9"/>
<dbReference type="OrthoDB" id="9769796at2"/>
<feature type="binding site" evidence="2">
    <location>
        <position position="143"/>
    </location>
    <ligand>
        <name>ATP</name>
        <dbReference type="ChEBI" id="CHEBI:30616"/>
    </ligand>
</feature>
<dbReference type="EC" id="6.3.4.-" evidence="2"/>
<protein>
    <recommendedName>
        <fullName evidence="2">tRNA(Met) cytidine acetate ligase</fullName>
        <ecNumber evidence="2">6.3.4.-</ecNumber>
    </recommendedName>
</protein>
<dbReference type="GO" id="GO:0016879">
    <property type="term" value="F:ligase activity, forming carbon-nitrogen bonds"/>
    <property type="evidence" value="ECO:0007669"/>
    <property type="project" value="UniProtKB-UniRule"/>
</dbReference>
<evidence type="ECO:0000256" key="1">
    <source>
        <dbReference type="ARBA" id="ARBA00022694"/>
    </source>
</evidence>
<dbReference type="Proteomes" id="UP000003195">
    <property type="component" value="Unassembled WGS sequence"/>
</dbReference>
<dbReference type="PANTHER" id="PTHR37825:SF1">
    <property type="entry name" value="TRNA(MET) CYTIDINE ACETATE LIGASE"/>
    <property type="match status" value="1"/>
</dbReference>
<comment type="caution">
    <text evidence="2">Lacks conserved residue(s) required for the propagation of feature annotation.</text>
</comment>
<dbReference type="GO" id="GO:0005524">
    <property type="term" value="F:ATP binding"/>
    <property type="evidence" value="ECO:0007669"/>
    <property type="project" value="UniProtKB-KW"/>
</dbReference>
<dbReference type="InterPro" id="IPR008513">
    <property type="entry name" value="tRNA(Met)_cyd_acetate_ligase"/>
</dbReference>
<reference evidence="3 4" key="1">
    <citation type="submission" date="2010-08" db="EMBL/GenBank/DDBJ databases">
        <authorList>
            <person name="Weinstock G."/>
            <person name="Sodergren E."/>
            <person name="Clifton S."/>
            <person name="Fulton L."/>
            <person name="Fulton B."/>
            <person name="Courtney L."/>
            <person name="Fronick C."/>
            <person name="Harrison M."/>
            <person name="Strong C."/>
            <person name="Farmer C."/>
            <person name="Delahaunty K."/>
            <person name="Markovic C."/>
            <person name="Hall O."/>
            <person name="Minx P."/>
            <person name="Tomlinson C."/>
            <person name="Mitreva M."/>
            <person name="Hou S."/>
            <person name="Chen J."/>
            <person name="Wollam A."/>
            <person name="Pepin K.H."/>
            <person name="Johnson M."/>
            <person name="Bhonagiri V."/>
            <person name="Zhang X."/>
            <person name="Suruliraj S."/>
            <person name="Warren W."/>
            <person name="Chinwalla A."/>
            <person name="Mardis E.R."/>
            <person name="Wilson R.K."/>
        </authorList>
    </citation>
    <scope>NUCLEOTIDE SEQUENCE [LARGE SCALE GENOMIC DNA]</scope>
    <source>
        <strain evidence="3 4">F0359</strain>
    </source>
</reference>
<keyword evidence="2" id="KW-0547">Nucleotide-binding</keyword>
<evidence type="ECO:0000313" key="3">
    <source>
        <dbReference type="EMBL" id="EFQ03630.1"/>
    </source>
</evidence>
<organism evidence="3 4">
    <name type="scientific">Megasphaera micronuciformis F0359</name>
    <dbReference type="NCBI Taxonomy" id="706434"/>
    <lineage>
        <taxon>Bacteria</taxon>
        <taxon>Bacillati</taxon>
        <taxon>Bacillota</taxon>
        <taxon>Negativicutes</taxon>
        <taxon>Veillonellales</taxon>
        <taxon>Veillonellaceae</taxon>
        <taxon>Megasphaera</taxon>
    </lineage>
</organism>
<keyword evidence="2" id="KW-0436">Ligase</keyword>
<keyword evidence="1 2" id="KW-0819">tRNA processing</keyword>
<comment type="caution">
    <text evidence="3">The sequence shown here is derived from an EMBL/GenBank/DDBJ whole genome shotgun (WGS) entry which is preliminary data.</text>
</comment>
<accession>E2ZDR8</accession>
<comment type="subcellular location">
    <subcellularLocation>
        <location evidence="2">Cytoplasm</location>
    </subcellularLocation>
</comment>
<proteinExistence type="inferred from homology"/>
<dbReference type="GO" id="GO:0005737">
    <property type="term" value="C:cytoplasm"/>
    <property type="evidence" value="ECO:0007669"/>
    <property type="project" value="UniProtKB-SubCell"/>
</dbReference>
<comment type="function">
    <text evidence="2">Catalyzes the formation of N(4)-acetylcytidine (ac(4)C) at the wobble position of elongator tRNA(Met), using acetate and ATP as substrates. First activates an acetate ion to form acetyladenylate (Ac-AMP) and then transfers the acetyl group to tRNA to form ac(4)C34.</text>
</comment>
<sequence length="438" mass="49075">MVLPESVIDKSLNSRLLQQIRRNGSQNRVTAYIIFMIRRKIMNQIGIIAEFNPLHTGHAHLIRTVRERYGKEAVITVIMSGSFVQRGEPAFFDKFDRTTFALSCGCDLVFELPTLYALSYASTFAAGAARLAASVGVSTLVCGSEQGSGSLYEKLARQAESQFVQTRLKEALNHRISYGQALLTALQADDASSAPLLATPNGILAFSYAAAIRKYSLPEKLEVVYRNTARPDIYTSASQLRKICSERKNAEDCLSFIPPSCRTLFSDLIKNGKYINYERYDDAVLLQGRLLTESDLQSLAAFTEGLENRWHKAMKNATSLTESLKAVKTKRYMYSRLRRMAAYTLLGIEKETATDYLYEAPPYARLLGASCRGREVLNNRRKSGQIPVITKFADADFEAPYKELLRLDAKSTDIQHFLFHNPAARNGLADWKTPPVMT</sequence>
<dbReference type="SUPFAM" id="SSF52374">
    <property type="entry name" value="Nucleotidylyl transferase"/>
    <property type="match status" value="1"/>
</dbReference>
<name>E2ZDR8_9FIRM</name>
<dbReference type="HAMAP" id="MF_01539">
    <property type="entry name" value="TmcAL"/>
    <property type="match status" value="1"/>
</dbReference>
<keyword evidence="2" id="KW-0694">RNA-binding</keyword>
<dbReference type="GO" id="GO:0006400">
    <property type="term" value="P:tRNA modification"/>
    <property type="evidence" value="ECO:0007669"/>
    <property type="project" value="UniProtKB-UniRule"/>
</dbReference>
<dbReference type="EMBL" id="AECS01000039">
    <property type="protein sequence ID" value="EFQ03630.1"/>
    <property type="molecule type" value="Genomic_DNA"/>
</dbReference>
<keyword evidence="2" id="KW-0963">Cytoplasm</keyword>
<keyword evidence="4" id="KW-1185">Reference proteome</keyword>
<evidence type="ECO:0000256" key="2">
    <source>
        <dbReference type="HAMAP-Rule" id="MF_01539"/>
    </source>
</evidence>
<dbReference type="GO" id="GO:0000049">
    <property type="term" value="F:tRNA binding"/>
    <property type="evidence" value="ECO:0007669"/>
    <property type="project" value="UniProtKB-KW"/>
</dbReference>
<dbReference type="AlphaFoldDB" id="E2ZDR8"/>